<keyword evidence="2" id="KW-1003">Cell membrane</keyword>
<evidence type="ECO:0000256" key="5">
    <source>
        <dbReference type="ARBA" id="ARBA00023136"/>
    </source>
</evidence>
<dbReference type="SUPFAM" id="SSF103473">
    <property type="entry name" value="MFS general substrate transporter"/>
    <property type="match status" value="1"/>
</dbReference>
<feature type="domain" description="Major facilitator superfamily (MFS) profile" evidence="7">
    <location>
        <begin position="10"/>
        <end position="383"/>
    </location>
</feature>
<keyword evidence="8" id="KW-0762">Sugar transport</keyword>
<feature type="transmembrane region" description="Helical" evidence="6">
    <location>
        <begin position="7"/>
        <end position="32"/>
    </location>
</feature>
<dbReference type="GO" id="GO:0005886">
    <property type="term" value="C:plasma membrane"/>
    <property type="evidence" value="ECO:0007669"/>
    <property type="project" value="UniProtKB-SubCell"/>
</dbReference>
<dbReference type="InterPro" id="IPR050189">
    <property type="entry name" value="MFS_Efflux_Transporters"/>
</dbReference>
<accession>A0A1T0CSS0</accession>
<dbReference type="PANTHER" id="PTHR43124">
    <property type="entry name" value="PURINE EFFLUX PUMP PBUE"/>
    <property type="match status" value="1"/>
</dbReference>
<feature type="transmembrane region" description="Helical" evidence="6">
    <location>
        <begin position="206"/>
        <end position="228"/>
    </location>
</feature>
<feature type="transmembrane region" description="Helical" evidence="6">
    <location>
        <begin position="240"/>
        <end position="260"/>
    </location>
</feature>
<protein>
    <submittedName>
        <fullName evidence="8">Sugar transporter</fullName>
    </submittedName>
</protein>
<evidence type="ECO:0000256" key="4">
    <source>
        <dbReference type="ARBA" id="ARBA00022989"/>
    </source>
</evidence>
<comment type="subcellular location">
    <subcellularLocation>
        <location evidence="1">Cell membrane</location>
        <topology evidence="1">Multi-pass membrane protein</topology>
    </subcellularLocation>
</comment>
<feature type="transmembrane region" description="Helical" evidence="6">
    <location>
        <begin position="101"/>
        <end position="123"/>
    </location>
</feature>
<keyword evidence="9" id="KW-1185">Reference proteome</keyword>
<dbReference type="EMBL" id="MUYV01000005">
    <property type="protein sequence ID" value="OOS25390.1"/>
    <property type="molecule type" value="Genomic_DNA"/>
</dbReference>
<dbReference type="GO" id="GO:0022857">
    <property type="term" value="F:transmembrane transporter activity"/>
    <property type="evidence" value="ECO:0007669"/>
    <property type="project" value="InterPro"/>
</dbReference>
<keyword evidence="4 6" id="KW-1133">Transmembrane helix</keyword>
<evidence type="ECO:0000256" key="2">
    <source>
        <dbReference type="ARBA" id="ARBA00022475"/>
    </source>
</evidence>
<dbReference type="CDD" id="cd17324">
    <property type="entry name" value="MFS_NepI_like"/>
    <property type="match status" value="1"/>
</dbReference>
<proteinExistence type="predicted"/>
<dbReference type="STRING" id="573983.B0681_05070"/>
<evidence type="ECO:0000313" key="8">
    <source>
        <dbReference type="EMBL" id="OOS25390.1"/>
    </source>
</evidence>
<dbReference type="Proteomes" id="UP000190683">
    <property type="component" value="Unassembled WGS sequence"/>
</dbReference>
<feature type="transmembrane region" description="Helical" evidence="6">
    <location>
        <begin position="272"/>
        <end position="290"/>
    </location>
</feature>
<evidence type="ECO:0000256" key="6">
    <source>
        <dbReference type="SAM" id="Phobius"/>
    </source>
</evidence>
<organism evidence="8 9">
    <name type="scientific">Moraxella porci DSM 25326</name>
    <dbReference type="NCBI Taxonomy" id="573983"/>
    <lineage>
        <taxon>Bacteria</taxon>
        <taxon>Pseudomonadati</taxon>
        <taxon>Pseudomonadota</taxon>
        <taxon>Gammaproteobacteria</taxon>
        <taxon>Moraxellales</taxon>
        <taxon>Moraxellaceae</taxon>
        <taxon>Moraxella</taxon>
    </lineage>
</organism>
<dbReference type="InterPro" id="IPR036259">
    <property type="entry name" value="MFS_trans_sf"/>
</dbReference>
<dbReference type="PROSITE" id="PS50850">
    <property type="entry name" value="MFS"/>
    <property type="match status" value="1"/>
</dbReference>
<reference evidence="8 9" key="1">
    <citation type="submission" date="2017-02" db="EMBL/GenBank/DDBJ databases">
        <title>Draft genome sequence of Moraxella porci CCUG 54912T type strain.</title>
        <authorList>
            <person name="Salva-Serra F."/>
            <person name="Engstrom-Jakobsson H."/>
            <person name="Thorell K."/>
            <person name="Jaen-Luchoro D."/>
            <person name="Gonzales-Siles L."/>
            <person name="Karlsson R."/>
            <person name="Yazdan S."/>
            <person name="Boulund F."/>
            <person name="Johnning A."/>
            <person name="Engstrand L."/>
            <person name="Kristiansson E."/>
            <person name="Moore E."/>
        </authorList>
    </citation>
    <scope>NUCLEOTIDE SEQUENCE [LARGE SCALE GENOMIC DNA]</scope>
    <source>
        <strain evidence="8 9">CCUG 54912</strain>
    </source>
</reference>
<feature type="transmembrane region" description="Helical" evidence="6">
    <location>
        <begin position="52"/>
        <end position="69"/>
    </location>
</feature>
<feature type="transmembrane region" description="Helical" evidence="6">
    <location>
        <begin position="296"/>
        <end position="317"/>
    </location>
</feature>
<evidence type="ECO:0000256" key="3">
    <source>
        <dbReference type="ARBA" id="ARBA00022692"/>
    </source>
</evidence>
<keyword evidence="3 6" id="KW-0812">Transmembrane</keyword>
<keyword evidence="5 6" id="KW-0472">Membrane</keyword>
<sequence length="387" mass="40834">MTNTNQSFLPVIILALSAFIFNTTEFIPIALLTNIGTSFGMTASQTGIMMTVYAWIVAVLSLPMMLATATIERKKLLLILFGLFAIGHIVSYLATSFTILLVSRAIVAITHAVFWSITASLVVRLAPIGKGTQALGLLSTGSALATVLGLPLGRVLGQVFDWRTSFGMIGVIGLVIMLLLAYLLPRLPAKNSGNLSSLPSVIKNKPLLSVYAMIVLTVTAHFTAYSYIEPFVLGITDFGADFATMTLLLFGAAGIVASILFGRYYEKLGDRFIAIAFGGMLIGLVGLMPMADIQGIWTVLVFIWGVSLTALALALQIRVLKLAPKATDVAMSIFSGIFNIGIGGGAMVGGLVIAGFGLPMIGYVGALIVMGAVAAFIYTKSAAPTDY</sequence>
<dbReference type="AlphaFoldDB" id="A0A1T0CSS0"/>
<name>A0A1T0CSS0_9GAMM</name>
<dbReference type="RefSeq" id="WP_078317661.1">
    <property type="nucleotide sequence ID" value="NZ_MUYV01000005.1"/>
</dbReference>
<dbReference type="InterPro" id="IPR011701">
    <property type="entry name" value="MFS"/>
</dbReference>
<feature type="transmembrane region" description="Helical" evidence="6">
    <location>
        <begin position="329"/>
        <end position="354"/>
    </location>
</feature>
<feature type="transmembrane region" description="Helical" evidence="6">
    <location>
        <begin position="165"/>
        <end position="185"/>
    </location>
</feature>
<evidence type="ECO:0000313" key="9">
    <source>
        <dbReference type="Proteomes" id="UP000190683"/>
    </source>
</evidence>
<evidence type="ECO:0000259" key="7">
    <source>
        <dbReference type="PROSITE" id="PS50850"/>
    </source>
</evidence>
<dbReference type="Pfam" id="PF07690">
    <property type="entry name" value="MFS_1"/>
    <property type="match status" value="1"/>
</dbReference>
<comment type="caution">
    <text evidence="8">The sequence shown here is derived from an EMBL/GenBank/DDBJ whole genome shotgun (WGS) entry which is preliminary data.</text>
</comment>
<keyword evidence="8" id="KW-0813">Transport</keyword>
<feature type="transmembrane region" description="Helical" evidence="6">
    <location>
        <begin position="360"/>
        <end position="379"/>
    </location>
</feature>
<dbReference type="InterPro" id="IPR020846">
    <property type="entry name" value="MFS_dom"/>
</dbReference>
<dbReference type="NCBIfam" id="NF002921">
    <property type="entry name" value="PRK03545.1"/>
    <property type="match status" value="1"/>
</dbReference>
<feature type="transmembrane region" description="Helical" evidence="6">
    <location>
        <begin position="76"/>
        <end position="95"/>
    </location>
</feature>
<evidence type="ECO:0000256" key="1">
    <source>
        <dbReference type="ARBA" id="ARBA00004651"/>
    </source>
</evidence>
<dbReference type="PANTHER" id="PTHR43124:SF4">
    <property type="entry name" value="SUGAR EFFLUX TRANSPORTER"/>
    <property type="match status" value="1"/>
</dbReference>
<feature type="transmembrane region" description="Helical" evidence="6">
    <location>
        <begin position="135"/>
        <end position="153"/>
    </location>
</feature>
<gene>
    <name evidence="8" type="ORF">B0681_05070</name>
</gene>
<dbReference type="Gene3D" id="1.20.1250.20">
    <property type="entry name" value="MFS general substrate transporter like domains"/>
    <property type="match status" value="1"/>
</dbReference>